<dbReference type="InterPro" id="IPR036388">
    <property type="entry name" value="WH-like_DNA-bd_sf"/>
</dbReference>
<keyword evidence="2" id="KW-0378">Hydrolase</keyword>
<dbReference type="InterPro" id="IPR001279">
    <property type="entry name" value="Metallo-B-lactamas"/>
</dbReference>
<dbReference type="SUPFAM" id="SSF56281">
    <property type="entry name" value="Metallo-hydrolase/oxidoreductase"/>
    <property type="match status" value="1"/>
</dbReference>
<name>A0A838AC76_9PSEU</name>
<protein>
    <submittedName>
        <fullName evidence="2">MBL fold metallo-hydrolase</fullName>
    </submittedName>
</protein>
<gene>
    <name evidence="2" type="ORF">H0B56_14880</name>
</gene>
<accession>A0A838AC76</accession>
<dbReference type="Pfam" id="PF00753">
    <property type="entry name" value="Lactamase_B"/>
    <property type="match status" value="1"/>
</dbReference>
<dbReference type="SMART" id="SM00849">
    <property type="entry name" value="Lactamase_B"/>
    <property type="match status" value="1"/>
</dbReference>
<dbReference type="EMBL" id="JACCKD010000005">
    <property type="protein sequence ID" value="MBA0126833.1"/>
    <property type="molecule type" value="Genomic_DNA"/>
</dbReference>
<organism evidence="2 3">
    <name type="scientific">Haloechinothrix aidingensis</name>
    <dbReference type="NCBI Taxonomy" id="2752311"/>
    <lineage>
        <taxon>Bacteria</taxon>
        <taxon>Bacillati</taxon>
        <taxon>Actinomycetota</taxon>
        <taxon>Actinomycetes</taxon>
        <taxon>Pseudonocardiales</taxon>
        <taxon>Pseudonocardiaceae</taxon>
        <taxon>Haloechinothrix</taxon>
    </lineage>
</organism>
<evidence type="ECO:0000313" key="3">
    <source>
        <dbReference type="Proteomes" id="UP000582974"/>
    </source>
</evidence>
<dbReference type="Gene3D" id="3.60.15.10">
    <property type="entry name" value="Ribonuclease Z/Hydroxyacylglutathione hydrolase-like"/>
    <property type="match status" value="1"/>
</dbReference>
<dbReference type="RefSeq" id="WP_180893661.1">
    <property type="nucleotide sequence ID" value="NZ_JACCKD010000005.1"/>
</dbReference>
<proteinExistence type="predicted"/>
<sequence>MSIPYAQPRDWTEPGAHPVVPGVHRIPIGLPFEGPAAVNCYVLEGPHGLVLIDPGWATSRTQATVDQALRQLGYRLADVAVCVATHHHWDHYTQAYRWRTTLGTALYTGYGERHSIGEFGLERSRFPHHIDLLVRCGAPDLARQVANQAFAEYERSVPYGPPDGWLHPGERIPVDGGELEVVGAPGHTRGHITLRHTARDVLFSGDHILPRITPSLGFEWAPEPQPLRSFLDSLTAALAVPDTVLLPAHGPVLDSTHARVRELLQHHEERLELVRRQIRRGGGTAYDVARAVPWTRHECALDELELDHQMLAVTETGAHLEVLRLRGAVDVRVEDAVRRYIPG</sequence>
<dbReference type="InterPro" id="IPR036866">
    <property type="entry name" value="RibonucZ/Hydroxyglut_hydro"/>
</dbReference>
<dbReference type="Gene3D" id="1.10.10.10">
    <property type="entry name" value="Winged helix-like DNA-binding domain superfamily/Winged helix DNA-binding domain"/>
    <property type="match status" value="1"/>
</dbReference>
<dbReference type="PANTHER" id="PTHR23131">
    <property type="entry name" value="ENDORIBONUCLEASE LACTB2"/>
    <property type="match status" value="1"/>
</dbReference>
<dbReference type="PANTHER" id="PTHR23131:SF4">
    <property type="entry name" value="METALLO-BETA-LACTAMASE SUPERFAMILY POTEIN"/>
    <property type="match status" value="1"/>
</dbReference>
<dbReference type="InterPro" id="IPR050662">
    <property type="entry name" value="Sec-metab_biosynth-thioest"/>
</dbReference>
<dbReference type="GO" id="GO:0016787">
    <property type="term" value="F:hydrolase activity"/>
    <property type="evidence" value="ECO:0007669"/>
    <property type="project" value="UniProtKB-KW"/>
</dbReference>
<comment type="caution">
    <text evidence="2">The sequence shown here is derived from an EMBL/GenBank/DDBJ whole genome shotgun (WGS) entry which is preliminary data.</text>
</comment>
<evidence type="ECO:0000259" key="1">
    <source>
        <dbReference type="SMART" id="SM00849"/>
    </source>
</evidence>
<dbReference type="Proteomes" id="UP000582974">
    <property type="component" value="Unassembled WGS sequence"/>
</dbReference>
<dbReference type="AlphaFoldDB" id="A0A838AC76"/>
<reference evidence="2 3" key="1">
    <citation type="submission" date="2020-07" db="EMBL/GenBank/DDBJ databases">
        <title>Genome of Haloechinothrix sp.</title>
        <authorList>
            <person name="Tang S.-K."/>
            <person name="Yang L."/>
            <person name="Zhu W.-Y."/>
        </authorList>
    </citation>
    <scope>NUCLEOTIDE SEQUENCE [LARGE SCALE GENOMIC DNA]</scope>
    <source>
        <strain evidence="2 3">YIM 98757</strain>
    </source>
</reference>
<feature type="domain" description="Metallo-beta-lactamase" evidence="1">
    <location>
        <begin position="37"/>
        <end position="249"/>
    </location>
</feature>
<keyword evidence="3" id="KW-1185">Reference proteome</keyword>
<evidence type="ECO:0000313" key="2">
    <source>
        <dbReference type="EMBL" id="MBA0126833.1"/>
    </source>
</evidence>